<proteinExistence type="predicted"/>
<dbReference type="GeneID" id="95981306"/>
<dbReference type="PANTHER" id="PTHR16079">
    <property type="entry name" value="UBIQUITIN LIGASE PROTEIN CHFR"/>
    <property type="match status" value="1"/>
</dbReference>
<feature type="compositionally biased region" description="Low complexity" evidence="5">
    <location>
        <begin position="70"/>
        <end position="83"/>
    </location>
</feature>
<feature type="compositionally biased region" description="Basic and acidic residues" evidence="5">
    <location>
        <begin position="481"/>
        <end position="491"/>
    </location>
</feature>
<feature type="region of interest" description="Disordered" evidence="5">
    <location>
        <begin position="1"/>
        <end position="91"/>
    </location>
</feature>
<keyword evidence="1" id="KW-0479">Metal-binding</keyword>
<accession>A0ABR3QDC1</accession>
<dbReference type="PROSITE" id="PS00518">
    <property type="entry name" value="ZF_RING_1"/>
    <property type="match status" value="1"/>
</dbReference>
<evidence type="ECO:0000256" key="5">
    <source>
        <dbReference type="SAM" id="MobiDB-lite"/>
    </source>
</evidence>
<feature type="region of interest" description="Disordered" evidence="5">
    <location>
        <begin position="481"/>
        <end position="535"/>
    </location>
</feature>
<evidence type="ECO:0000259" key="6">
    <source>
        <dbReference type="PROSITE" id="PS50089"/>
    </source>
</evidence>
<feature type="domain" description="RING-type" evidence="6">
    <location>
        <begin position="101"/>
        <end position="156"/>
    </location>
</feature>
<dbReference type="InterPro" id="IPR018957">
    <property type="entry name" value="Znf_C3HC4_RING-type"/>
</dbReference>
<evidence type="ECO:0000256" key="4">
    <source>
        <dbReference type="PROSITE-ProRule" id="PRU00175"/>
    </source>
</evidence>
<dbReference type="InterPro" id="IPR017907">
    <property type="entry name" value="Znf_RING_CS"/>
</dbReference>
<dbReference type="Pfam" id="PF00097">
    <property type="entry name" value="zf-C3HC4"/>
    <property type="match status" value="1"/>
</dbReference>
<sequence>MPAASATPAVATGHEHPSSPPRGPSSSTTRIRTRDALDAESAEAELDSPRRAKVARTHSSSSIAAPQLDAQNAPSPNIAAPAPESQETSAAELALQEELECGMCAGVFIDPVALNGCGHVFCGSCVTQWIASLPQYPASLLPGDPVPEPICCPQCRHAPVHTATPSRMAKTMVALLLSMHPELARPPNEHKQAEAIYSAVSGEIKFPVPPPPPRALQRNEFWRPCRSCYPAEGQWKCPIPVPRFDEPSERDSCLRADGLCPDGHRLCAGCDRLSPASGPSSSTCGICGEGFCGDSAMGCECVAVSKSVPTPQFANLAYILEDCPTDMLSMAFKDNWTEMAYLGAYLGADTEAFKAADIYRSILTWLRTPEAVESGGIIGLMNRADINLRLRTGMADEMQLAISAVGEEETEAKICGGCADEILCAGLLEWWMRELAKPEVASSRPAAISGRPNCKHGRKCTRQDSEQHAKKFNHICEPMPEKEASQIHQDDTPAIQTNEPTNALSPSGSSSDDEDESEKPTYTTASTQYEANPEGSVVIGRSTQGIQAVWKASEQLPVASSSSLPAPALAISNLVNSPAGRSVAGSSAADNYHGSFSTLRVSGSPSTSLVATFPNGWNGRREHTPPPLGALFGGNTTVGPSANPSPAVGATSKLSLPPVSRPPSHFGLGGDASAILTGTSSHLQRSTPMDLDP</sequence>
<dbReference type="EMBL" id="JBBXJM010000001">
    <property type="protein sequence ID" value="KAL1412517.1"/>
    <property type="molecule type" value="Genomic_DNA"/>
</dbReference>
<keyword evidence="2 4" id="KW-0863">Zinc-finger</keyword>
<feature type="region of interest" description="Disordered" evidence="5">
    <location>
        <begin position="441"/>
        <end position="466"/>
    </location>
</feature>
<dbReference type="InterPro" id="IPR052256">
    <property type="entry name" value="E3_ubiquitin-ligase_CHFR"/>
</dbReference>
<dbReference type="SUPFAM" id="SSF57850">
    <property type="entry name" value="RING/U-box"/>
    <property type="match status" value="1"/>
</dbReference>
<name>A0ABR3QDC1_9TREE</name>
<feature type="compositionally biased region" description="Polar residues" evidence="5">
    <location>
        <begin position="676"/>
        <end position="687"/>
    </location>
</feature>
<feature type="compositionally biased region" description="Polar residues" evidence="5">
    <location>
        <begin position="634"/>
        <end position="644"/>
    </location>
</feature>
<feature type="compositionally biased region" description="Polar residues" evidence="5">
    <location>
        <begin position="520"/>
        <end position="530"/>
    </location>
</feature>
<feature type="region of interest" description="Disordered" evidence="5">
    <location>
        <begin position="612"/>
        <end position="693"/>
    </location>
</feature>
<keyword evidence="8" id="KW-1185">Reference proteome</keyword>
<dbReference type="Gene3D" id="3.30.40.10">
    <property type="entry name" value="Zinc/RING finger domain, C3HC4 (zinc finger)"/>
    <property type="match status" value="1"/>
</dbReference>
<evidence type="ECO:0000313" key="7">
    <source>
        <dbReference type="EMBL" id="KAL1412517.1"/>
    </source>
</evidence>
<dbReference type="Proteomes" id="UP001565368">
    <property type="component" value="Unassembled WGS sequence"/>
</dbReference>
<reference evidence="7 8" key="1">
    <citation type="submission" date="2023-08" db="EMBL/GenBank/DDBJ databases">
        <title>Annotated Genome Sequence of Vanrija albida AlHP1.</title>
        <authorList>
            <person name="Herzog R."/>
        </authorList>
    </citation>
    <scope>NUCLEOTIDE SEQUENCE [LARGE SCALE GENOMIC DNA]</scope>
    <source>
        <strain evidence="7 8">AlHP1</strain>
    </source>
</reference>
<keyword evidence="3" id="KW-0862">Zinc</keyword>
<dbReference type="InterPro" id="IPR013083">
    <property type="entry name" value="Znf_RING/FYVE/PHD"/>
</dbReference>
<evidence type="ECO:0000256" key="1">
    <source>
        <dbReference type="ARBA" id="ARBA00022723"/>
    </source>
</evidence>
<evidence type="ECO:0000256" key="2">
    <source>
        <dbReference type="ARBA" id="ARBA00022771"/>
    </source>
</evidence>
<feature type="compositionally biased region" description="Polar residues" evidence="5">
    <location>
        <begin position="494"/>
        <end position="504"/>
    </location>
</feature>
<evidence type="ECO:0000256" key="3">
    <source>
        <dbReference type="ARBA" id="ARBA00022833"/>
    </source>
</evidence>
<protein>
    <recommendedName>
        <fullName evidence="6">RING-type domain-containing protein</fullName>
    </recommendedName>
</protein>
<evidence type="ECO:0000313" key="8">
    <source>
        <dbReference type="Proteomes" id="UP001565368"/>
    </source>
</evidence>
<dbReference type="PANTHER" id="PTHR16079:SF4">
    <property type="entry name" value="E3 UBIQUITIN-PROTEIN LIGASE CHFR"/>
    <property type="match status" value="1"/>
</dbReference>
<comment type="caution">
    <text evidence="7">The sequence shown here is derived from an EMBL/GenBank/DDBJ whole genome shotgun (WGS) entry which is preliminary data.</text>
</comment>
<organism evidence="7 8">
    <name type="scientific">Vanrija albida</name>
    <dbReference type="NCBI Taxonomy" id="181172"/>
    <lineage>
        <taxon>Eukaryota</taxon>
        <taxon>Fungi</taxon>
        <taxon>Dikarya</taxon>
        <taxon>Basidiomycota</taxon>
        <taxon>Agaricomycotina</taxon>
        <taxon>Tremellomycetes</taxon>
        <taxon>Trichosporonales</taxon>
        <taxon>Trichosporonaceae</taxon>
        <taxon>Vanrija</taxon>
    </lineage>
</organism>
<gene>
    <name evidence="7" type="ORF">Q8F55_000263</name>
</gene>
<dbReference type="InterPro" id="IPR001841">
    <property type="entry name" value="Znf_RING"/>
</dbReference>
<dbReference type="PROSITE" id="PS50089">
    <property type="entry name" value="ZF_RING_2"/>
    <property type="match status" value="1"/>
</dbReference>
<dbReference type="RefSeq" id="XP_069212461.1">
    <property type="nucleotide sequence ID" value="XM_069348917.1"/>
</dbReference>